<reference evidence="2" key="1">
    <citation type="submission" date="2021-03" db="EMBL/GenBank/DDBJ databases">
        <title>Draft genome sequence of rust myrtle Austropuccinia psidii MF-1, a brazilian biotype.</title>
        <authorList>
            <person name="Quecine M.C."/>
            <person name="Pachon D.M.R."/>
            <person name="Bonatelli M.L."/>
            <person name="Correr F.H."/>
            <person name="Franceschini L.M."/>
            <person name="Leite T.F."/>
            <person name="Margarido G.R.A."/>
            <person name="Almeida C.A."/>
            <person name="Ferrarezi J.A."/>
            <person name="Labate C.A."/>
        </authorList>
    </citation>
    <scope>NUCLEOTIDE SEQUENCE</scope>
    <source>
        <strain evidence="2">MF-1</strain>
    </source>
</reference>
<protein>
    <submittedName>
        <fullName evidence="2">Uncharacterized protein</fullName>
    </submittedName>
</protein>
<comment type="caution">
    <text evidence="2">The sequence shown here is derived from an EMBL/GenBank/DDBJ whole genome shotgun (WGS) entry which is preliminary data.</text>
</comment>
<feature type="region of interest" description="Disordered" evidence="1">
    <location>
        <begin position="1"/>
        <end position="41"/>
    </location>
</feature>
<proteinExistence type="predicted"/>
<dbReference type="Proteomes" id="UP000765509">
    <property type="component" value="Unassembled WGS sequence"/>
</dbReference>
<gene>
    <name evidence="2" type="ORF">O181_015524</name>
</gene>
<dbReference type="AlphaFoldDB" id="A0A9Q3GQX5"/>
<name>A0A9Q3GQX5_9BASI</name>
<keyword evidence="3" id="KW-1185">Reference proteome</keyword>
<evidence type="ECO:0000256" key="1">
    <source>
        <dbReference type="SAM" id="MobiDB-lite"/>
    </source>
</evidence>
<dbReference type="EMBL" id="AVOT02004243">
    <property type="protein sequence ID" value="MBW0475809.1"/>
    <property type="molecule type" value="Genomic_DNA"/>
</dbReference>
<evidence type="ECO:0000313" key="2">
    <source>
        <dbReference type="EMBL" id="MBW0475809.1"/>
    </source>
</evidence>
<accession>A0A9Q3GQX5</accession>
<evidence type="ECO:0000313" key="3">
    <source>
        <dbReference type="Proteomes" id="UP000765509"/>
    </source>
</evidence>
<feature type="compositionally biased region" description="Polar residues" evidence="1">
    <location>
        <begin position="17"/>
        <end position="28"/>
    </location>
</feature>
<organism evidence="2 3">
    <name type="scientific">Austropuccinia psidii MF-1</name>
    <dbReference type="NCBI Taxonomy" id="1389203"/>
    <lineage>
        <taxon>Eukaryota</taxon>
        <taxon>Fungi</taxon>
        <taxon>Dikarya</taxon>
        <taxon>Basidiomycota</taxon>
        <taxon>Pucciniomycotina</taxon>
        <taxon>Pucciniomycetes</taxon>
        <taxon>Pucciniales</taxon>
        <taxon>Sphaerophragmiaceae</taxon>
        <taxon>Austropuccinia</taxon>
    </lineage>
</organism>
<sequence length="98" mass="10867">MLPLTARGHPRNRAGTVGSSSPTSLTRARQSKRPSSPPQLFRALHRPAGLVCRLRASSNFCRSNKASSRKNQASNHDKQLMRIIADNQGNKYFPVVKE</sequence>